<dbReference type="Proteomes" id="UP000243579">
    <property type="component" value="Unassembled WGS sequence"/>
</dbReference>
<evidence type="ECO:0000313" key="12">
    <source>
        <dbReference type="Proteomes" id="UP000243579"/>
    </source>
</evidence>
<evidence type="ECO:0000256" key="1">
    <source>
        <dbReference type="ARBA" id="ARBA00007447"/>
    </source>
</evidence>
<evidence type="ECO:0000256" key="2">
    <source>
        <dbReference type="ARBA" id="ARBA00022670"/>
    </source>
</evidence>
<dbReference type="GO" id="GO:0012505">
    <property type="term" value="C:endomembrane system"/>
    <property type="evidence" value="ECO:0007669"/>
    <property type="project" value="UniProtKB-SubCell"/>
</dbReference>
<feature type="compositionally biased region" description="Acidic residues" evidence="7">
    <location>
        <begin position="540"/>
        <end position="550"/>
    </location>
</feature>
<dbReference type="GO" id="GO:0004190">
    <property type="term" value="F:aspartic-type endopeptidase activity"/>
    <property type="evidence" value="ECO:0007669"/>
    <property type="project" value="InterPro"/>
</dbReference>
<sequence length="570" mass="61843">MKAALLLTSACVAVAMRMELHRIEDAFSVKRDRDSLRQLRRLSDGKYEGVPLNLGMGTHYAWVYAGSPPQRASVIVDTGSHIMAFPCSGCKGCGKHTDAVFDAAQSSTLRYPQCTARPPFQCSACSTDNKCHISQSYTEGSSWEAVLVEDNVWLGDATPTPTVDLNGTFGTRFMFGCQKRVTGQFVSQVADGIMGVSDTPSTNIVRKLYQEKKIPHNAFSLCFTPTGGTMALGSLTTPHQQEPLQYAMTSTNNNGWYAVHVEQLRLGNKLLDVDVGEMNSGRHRVIVDSGTTDSYFPARYASTWNTAFELATGEKYQVDDGNCAGYSPQQVETFPDFEMDLQGVNQNSVATLRIPASQYIVKNSQGLLCSTIFFSEANGGVIGANMMIGHEVVFDLNEQRVGFARADCDYRGLVAESNVSSSAAPTSSATTTIAPTIAVKEAANVSNTTAGNDSVVIPQPNSAGQHMAPSTPLALNFTTTFIAVGAAGSIIVLGIVWRLFFRKRSRADKSWTSVPTLQEEAEEEEDHGHLPDAVDAEAGMADDDDDEFFDSEGYVMSPRSLRKCKEAFEM</sequence>
<name>A0A1V9YMQ5_ACHHY</name>
<proteinExistence type="inferred from homology"/>
<dbReference type="PANTHER" id="PTHR13683">
    <property type="entry name" value="ASPARTYL PROTEASES"/>
    <property type="match status" value="1"/>
</dbReference>
<keyword evidence="2 11" id="KW-0645">Protease</keyword>
<dbReference type="EMBL" id="JNBR01001471">
    <property type="protein sequence ID" value="OQR87019.1"/>
    <property type="molecule type" value="Genomic_DNA"/>
</dbReference>
<gene>
    <name evidence="11" type="ORF">ACHHYP_09640</name>
</gene>
<evidence type="ECO:0000313" key="11">
    <source>
        <dbReference type="EMBL" id="OQR87019.1"/>
    </source>
</evidence>
<evidence type="ECO:0000256" key="8">
    <source>
        <dbReference type="SAM" id="Phobius"/>
    </source>
</evidence>
<dbReference type="InterPro" id="IPR001969">
    <property type="entry name" value="Aspartic_peptidase_AS"/>
</dbReference>
<dbReference type="PROSITE" id="PS00141">
    <property type="entry name" value="ASP_PROTEASE"/>
    <property type="match status" value="1"/>
</dbReference>
<dbReference type="GO" id="GO:0006508">
    <property type="term" value="P:proteolysis"/>
    <property type="evidence" value="ECO:0007669"/>
    <property type="project" value="UniProtKB-KW"/>
</dbReference>
<evidence type="ECO:0000256" key="9">
    <source>
        <dbReference type="SAM" id="SignalP"/>
    </source>
</evidence>
<dbReference type="AlphaFoldDB" id="A0A1V9YMQ5"/>
<dbReference type="Gene3D" id="2.40.70.10">
    <property type="entry name" value="Acid Proteases"/>
    <property type="match status" value="2"/>
</dbReference>
<reference evidence="11 12" key="1">
    <citation type="journal article" date="2014" name="Genome Biol. Evol.">
        <title>The secreted proteins of Achlya hypogyna and Thraustotheca clavata identify the ancestral oomycete secretome and reveal gene acquisitions by horizontal gene transfer.</title>
        <authorList>
            <person name="Misner I."/>
            <person name="Blouin N."/>
            <person name="Leonard G."/>
            <person name="Richards T.A."/>
            <person name="Lane C.E."/>
        </authorList>
    </citation>
    <scope>NUCLEOTIDE SEQUENCE [LARGE SCALE GENOMIC DNA]</scope>
    <source>
        <strain evidence="11 12">ATCC 48635</strain>
    </source>
</reference>
<keyword evidence="4" id="KW-0378">Hydrolase</keyword>
<organism evidence="11 12">
    <name type="scientific">Achlya hypogyna</name>
    <name type="common">Oomycete</name>
    <name type="synonym">Protoachlya hypogyna</name>
    <dbReference type="NCBI Taxonomy" id="1202772"/>
    <lineage>
        <taxon>Eukaryota</taxon>
        <taxon>Sar</taxon>
        <taxon>Stramenopiles</taxon>
        <taxon>Oomycota</taxon>
        <taxon>Saprolegniomycetes</taxon>
        <taxon>Saprolegniales</taxon>
        <taxon>Achlyaceae</taxon>
        <taxon>Achlya</taxon>
    </lineage>
</organism>
<keyword evidence="8" id="KW-0812">Transmembrane</keyword>
<feature type="region of interest" description="Disordered" evidence="7">
    <location>
        <begin position="511"/>
        <end position="551"/>
    </location>
</feature>
<comment type="subcellular location">
    <subcellularLocation>
        <location evidence="5">Endomembrane system</location>
        <topology evidence="5">Single-pass type I membrane protein</topology>
    </subcellularLocation>
</comment>
<evidence type="ECO:0000256" key="7">
    <source>
        <dbReference type="SAM" id="MobiDB-lite"/>
    </source>
</evidence>
<feature type="chain" id="PRO_5012235551" evidence="9">
    <location>
        <begin position="16"/>
        <end position="570"/>
    </location>
</feature>
<dbReference type="STRING" id="1202772.A0A1V9YMQ5"/>
<dbReference type="InterPro" id="IPR021109">
    <property type="entry name" value="Peptidase_aspartic_dom_sf"/>
</dbReference>
<feature type="active site" evidence="6">
    <location>
        <position position="288"/>
    </location>
</feature>
<dbReference type="PANTHER" id="PTHR13683:SF375">
    <property type="entry name" value="PEPTIDASE A1 DOMAIN-CONTAINING PROTEIN"/>
    <property type="match status" value="1"/>
</dbReference>
<dbReference type="SUPFAM" id="SSF50630">
    <property type="entry name" value="Acid proteases"/>
    <property type="match status" value="1"/>
</dbReference>
<dbReference type="OrthoDB" id="2747330at2759"/>
<keyword evidence="3 9" id="KW-0732">Signal</keyword>
<comment type="caution">
    <text evidence="11">The sequence shown here is derived from an EMBL/GenBank/DDBJ whole genome shotgun (WGS) entry which is preliminary data.</text>
</comment>
<evidence type="ECO:0000256" key="6">
    <source>
        <dbReference type="PIRSR" id="PIRSR601461-1"/>
    </source>
</evidence>
<keyword evidence="12" id="KW-1185">Reference proteome</keyword>
<dbReference type="InterPro" id="IPR033121">
    <property type="entry name" value="PEPTIDASE_A1"/>
</dbReference>
<evidence type="ECO:0000256" key="5">
    <source>
        <dbReference type="ARBA" id="ARBA00046288"/>
    </source>
</evidence>
<evidence type="ECO:0000256" key="4">
    <source>
        <dbReference type="ARBA" id="ARBA00022801"/>
    </source>
</evidence>
<dbReference type="InterPro" id="IPR001461">
    <property type="entry name" value="Aspartic_peptidase_A1"/>
</dbReference>
<keyword evidence="8" id="KW-0472">Membrane</keyword>
<comment type="similarity">
    <text evidence="1">Belongs to the peptidase A1 family.</text>
</comment>
<feature type="signal peptide" evidence="9">
    <location>
        <begin position="1"/>
        <end position="15"/>
    </location>
</feature>
<feature type="transmembrane region" description="Helical" evidence="8">
    <location>
        <begin position="481"/>
        <end position="501"/>
    </location>
</feature>
<feature type="active site" evidence="6">
    <location>
        <position position="77"/>
    </location>
</feature>
<dbReference type="Pfam" id="PF00026">
    <property type="entry name" value="Asp"/>
    <property type="match status" value="1"/>
</dbReference>
<protein>
    <submittedName>
        <fullName evidence="11">Aspartyl protease family A01B</fullName>
    </submittedName>
</protein>
<accession>A0A1V9YMQ5</accession>
<keyword evidence="8" id="KW-1133">Transmembrane helix</keyword>
<feature type="domain" description="Peptidase A1" evidence="10">
    <location>
        <begin position="59"/>
        <end position="404"/>
    </location>
</feature>
<evidence type="ECO:0000256" key="3">
    <source>
        <dbReference type="ARBA" id="ARBA00022729"/>
    </source>
</evidence>
<dbReference type="PROSITE" id="PS51767">
    <property type="entry name" value="PEPTIDASE_A1"/>
    <property type="match status" value="1"/>
</dbReference>
<evidence type="ECO:0000259" key="10">
    <source>
        <dbReference type="PROSITE" id="PS51767"/>
    </source>
</evidence>